<sequence>MNQLYVLWTNADPLTSEKMVFMYTLNSKLKGWWEDVTLIIWGATAKYTAEDEKVQETIKTLIRSGVKVSACKACADQLGVTEMLEGLGVEVIYWGVPLTDVLKSDAKLITI</sequence>
<comment type="caution">
    <text evidence="1">The sequence shown here is derived from an EMBL/GenBank/DDBJ whole genome shotgun (WGS) entry which is preliminary data.</text>
</comment>
<name>A0ABS5PUZ5_9FIRM</name>
<dbReference type="SUPFAM" id="SSF75169">
    <property type="entry name" value="DsrEFH-like"/>
    <property type="match status" value="1"/>
</dbReference>
<dbReference type="RefSeq" id="WP_213238120.1">
    <property type="nucleotide sequence ID" value="NZ_JAHBCL010000034.1"/>
</dbReference>
<gene>
    <name evidence="1" type="ORF">KHM83_16340</name>
</gene>
<accession>A0ABS5PUZ5</accession>
<dbReference type="InterPro" id="IPR003787">
    <property type="entry name" value="Sulphur_relay_DsrE/F-like"/>
</dbReference>
<dbReference type="EMBL" id="JAHBCL010000034">
    <property type="protein sequence ID" value="MBS7528259.1"/>
    <property type="molecule type" value="Genomic_DNA"/>
</dbReference>
<dbReference type="Pfam" id="PF02635">
    <property type="entry name" value="DsrE"/>
    <property type="match status" value="1"/>
</dbReference>
<organism evidence="1 2">
    <name type="scientific">Fusibacter paucivorans</name>
    <dbReference type="NCBI Taxonomy" id="76009"/>
    <lineage>
        <taxon>Bacteria</taxon>
        <taxon>Bacillati</taxon>
        <taxon>Bacillota</taxon>
        <taxon>Clostridia</taxon>
        <taxon>Eubacteriales</taxon>
        <taxon>Eubacteriales Family XII. Incertae Sedis</taxon>
        <taxon>Fusibacter</taxon>
    </lineage>
</organism>
<dbReference type="InterPro" id="IPR027396">
    <property type="entry name" value="DsrEFH-like"/>
</dbReference>
<reference evidence="1 2" key="1">
    <citation type="submission" date="2021-05" db="EMBL/GenBank/DDBJ databases">
        <title>Fusibacter ferrireducens sp. nov., an anaerobic, sulfur- and Fe-reducing bacterium isolated from the mangrove sediment.</title>
        <authorList>
            <person name="Qiu D."/>
        </authorList>
    </citation>
    <scope>NUCLEOTIDE SEQUENCE [LARGE SCALE GENOMIC DNA]</scope>
    <source>
        <strain evidence="1 2">DSM 12116</strain>
    </source>
</reference>
<evidence type="ECO:0000313" key="1">
    <source>
        <dbReference type="EMBL" id="MBS7528259.1"/>
    </source>
</evidence>
<dbReference type="Gene3D" id="3.40.1260.10">
    <property type="entry name" value="DsrEFH-like"/>
    <property type="match status" value="1"/>
</dbReference>
<proteinExistence type="predicted"/>
<keyword evidence="2" id="KW-1185">Reference proteome</keyword>
<protein>
    <submittedName>
        <fullName evidence="1">DsrE family protein</fullName>
    </submittedName>
</protein>
<dbReference type="Proteomes" id="UP000746471">
    <property type="component" value="Unassembled WGS sequence"/>
</dbReference>
<evidence type="ECO:0000313" key="2">
    <source>
        <dbReference type="Proteomes" id="UP000746471"/>
    </source>
</evidence>